<comment type="caution">
    <text evidence="2">The sequence shown here is derived from an EMBL/GenBank/DDBJ whole genome shotgun (WGS) entry which is preliminary data.</text>
</comment>
<sequence length="143" mass="15856">MKLFLHRFHLVDQIIDIPNKAGRAYKLCFGKGAIVLLAAGAGTGSGGEQVHHSSVLMLCIIKGLDTKGEEINIKDGVMEEVGNDDDGLPLGQERVTSLPDHFELVPTLKSNLKKTTTDEEENQLEAQRRKVRPDDHVKEFEPR</sequence>
<organism evidence="2 3">
    <name type="scientific">Hibiscus trionum</name>
    <name type="common">Flower of an hour</name>
    <dbReference type="NCBI Taxonomy" id="183268"/>
    <lineage>
        <taxon>Eukaryota</taxon>
        <taxon>Viridiplantae</taxon>
        <taxon>Streptophyta</taxon>
        <taxon>Embryophyta</taxon>
        <taxon>Tracheophyta</taxon>
        <taxon>Spermatophyta</taxon>
        <taxon>Magnoliopsida</taxon>
        <taxon>eudicotyledons</taxon>
        <taxon>Gunneridae</taxon>
        <taxon>Pentapetalae</taxon>
        <taxon>rosids</taxon>
        <taxon>malvids</taxon>
        <taxon>Malvales</taxon>
        <taxon>Malvaceae</taxon>
        <taxon>Malvoideae</taxon>
        <taxon>Hibiscus</taxon>
    </lineage>
</organism>
<dbReference type="Proteomes" id="UP001165190">
    <property type="component" value="Unassembled WGS sequence"/>
</dbReference>
<accession>A0A9W7IVS4</accession>
<dbReference type="EMBL" id="BSYR01000035">
    <property type="protein sequence ID" value="GMJ01828.1"/>
    <property type="molecule type" value="Genomic_DNA"/>
</dbReference>
<evidence type="ECO:0000313" key="3">
    <source>
        <dbReference type="Proteomes" id="UP001165190"/>
    </source>
</evidence>
<keyword evidence="3" id="KW-1185">Reference proteome</keyword>
<feature type="region of interest" description="Disordered" evidence="1">
    <location>
        <begin position="109"/>
        <end position="143"/>
    </location>
</feature>
<evidence type="ECO:0000256" key="1">
    <source>
        <dbReference type="SAM" id="MobiDB-lite"/>
    </source>
</evidence>
<protein>
    <submittedName>
        <fullName evidence="2">Uncharacterized protein</fullName>
    </submittedName>
</protein>
<name>A0A9W7IVS4_HIBTR</name>
<reference evidence="2" key="1">
    <citation type="submission" date="2023-05" db="EMBL/GenBank/DDBJ databases">
        <title>Genome and transcriptome analyses reveal genes involved in the formation of fine ridges on petal epidermal cells in Hibiscus trionum.</title>
        <authorList>
            <person name="Koshimizu S."/>
            <person name="Masuda S."/>
            <person name="Ishii T."/>
            <person name="Shirasu K."/>
            <person name="Hoshino A."/>
            <person name="Arita M."/>
        </authorList>
    </citation>
    <scope>NUCLEOTIDE SEQUENCE</scope>
    <source>
        <strain evidence="2">Hamamatsu line</strain>
    </source>
</reference>
<feature type="compositionally biased region" description="Basic and acidic residues" evidence="1">
    <location>
        <begin position="126"/>
        <end position="143"/>
    </location>
</feature>
<gene>
    <name evidence="2" type="ORF">HRI_003852000</name>
</gene>
<dbReference type="AlphaFoldDB" id="A0A9W7IVS4"/>
<dbReference type="OrthoDB" id="1921202at2759"/>
<proteinExistence type="predicted"/>
<evidence type="ECO:0000313" key="2">
    <source>
        <dbReference type="EMBL" id="GMJ01828.1"/>
    </source>
</evidence>